<accession>A0A1Y1YTG1</accession>
<comment type="similarity">
    <text evidence="1">Belongs to the HAD-like hydrolase superfamily. S-2-haloalkanoic acid dehalogenase family.</text>
</comment>
<dbReference type="Gene3D" id="1.10.150.240">
    <property type="entry name" value="Putative phosphatase, domain 2"/>
    <property type="match status" value="1"/>
</dbReference>
<dbReference type="InterPro" id="IPR051540">
    <property type="entry name" value="S-2-haloacid_dehalogenase"/>
</dbReference>
<dbReference type="InterPro" id="IPR023214">
    <property type="entry name" value="HAD_sf"/>
</dbReference>
<name>A0A1Y1YTG1_9PLEO</name>
<proteinExistence type="inferred from homology"/>
<sequence>MLFRPVRNDFTSPVPLPPMTYTSTLFTGINMALHQPPRALLFDVFGTCVDWRTTVTNALYVQAHASLNSATASLATSVRMKASSMSLEDWGVFAQQWRDSYKKFTASLASDPTLSWKTIDEHHHESLLQLLSQWGFEGLWLDDEVRAMSLVWHRLDPWPDSAAGIKALNKLFYTCTLSNGNLSLLADLRTYTSMDFTHLFSAEQFGSYKPSSKVYLGAVEKLGLKPQDCAMVAAHLGDLKAAKSHGLQAIYVERRLEEDWSPDDVKRAHDEGWVDLWIPSDEAGFVTVAEKLGIDDAADVQAKRPSSR</sequence>
<dbReference type="Gene3D" id="3.40.50.1000">
    <property type="entry name" value="HAD superfamily/HAD-like"/>
    <property type="match status" value="1"/>
</dbReference>
<dbReference type="InterPro" id="IPR036412">
    <property type="entry name" value="HAD-like_sf"/>
</dbReference>
<dbReference type="PANTHER" id="PTHR43316:SF3">
    <property type="entry name" value="HALOACID DEHALOGENASE, TYPE II (AFU_ORTHOLOGUE AFUA_2G07750)-RELATED"/>
    <property type="match status" value="1"/>
</dbReference>
<dbReference type="PANTHER" id="PTHR43316">
    <property type="entry name" value="HYDROLASE, HALOACID DELAHOGENASE-RELATED"/>
    <property type="match status" value="1"/>
</dbReference>
<dbReference type="OrthoDB" id="40579at2759"/>
<dbReference type="STRING" id="1231657.A0A1Y1YTG1"/>
<dbReference type="GO" id="GO:0019120">
    <property type="term" value="F:hydrolase activity, acting on acid halide bonds, in C-halide compounds"/>
    <property type="evidence" value="ECO:0007669"/>
    <property type="project" value="InterPro"/>
</dbReference>
<evidence type="ECO:0000313" key="4">
    <source>
        <dbReference type="Proteomes" id="UP000193144"/>
    </source>
</evidence>
<dbReference type="SFLD" id="SFLDG01129">
    <property type="entry name" value="C1.5:_HAD__Beta-PGM__Phosphata"/>
    <property type="match status" value="1"/>
</dbReference>
<reference evidence="3 4" key="1">
    <citation type="submission" date="2016-07" db="EMBL/GenBank/DDBJ databases">
        <title>Pervasive Adenine N6-methylation of Active Genes in Fungi.</title>
        <authorList>
            <consortium name="DOE Joint Genome Institute"/>
            <person name="Mondo S.J."/>
            <person name="Dannebaum R.O."/>
            <person name="Kuo R.C."/>
            <person name="Labutti K."/>
            <person name="Haridas S."/>
            <person name="Kuo A."/>
            <person name="Salamov A."/>
            <person name="Ahrendt S.R."/>
            <person name="Lipzen A."/>
            <person name="Sullivan W."/>
            <person name="Andreopoulos W.B."/>
            <person name="Clum A."/>
            <person name="Lindquist E."/>
            <person name="Daum C."/>
            <person name="Ramamoorthy G.K."/>
            <person name="Gryganskyi A."/>
            <person name="Culley D."/>
            <person name="Magnuson J.K."/>
            <person name="James T.Y."/>
            <person name="O'Malley M.A."/>
            <person name="Stajich J.E."/>
            <person name="Spatafora J.W."/>
            <person name="Visel A."/>
            <person name="Grigoriev I.V."/>
        </authorList>
    </citation>
    <scope>NUCLEOTIDE SEQUENCE [LARGE SCALE GENOMIC DNA]</scope>
    <source>
        <strain evidence="3 4">CBS 115471</strain>
    </source>
</reference>
<dbReference type="InterPro" id="IPR006439">
    <property type="entry name" value="HAD-SF_hydro_IA"/>
</dbReference>
<dbReference type="NCBIfam" id="TIGR01428">
    <property type="entry name" value="HAD_type_II"/>
    <property type="match status" value="1"/>
</dbReference>
<gene>
    <name evidence="3" type="ORF">BCR34DRAFT_574914</name>
</gene>
<dbReference type="Proteomes" id="UP000193144">
    <property type="component" value="Unassembled WGS sequence"/>
</dbReference>
<protein>
    <submittedName>
        <fullName evidence="3">HAD-like domain-containing protein</fullName>
    </submittedName>
</protein>
<dbReference type="InterPro" id="IPR006328">
    <property type="entry name" value="2-HAD"/>
</dbReference>
<dbReference type="PRINTS" id="PR00413">
    <property type="entry name" value="HADHALOGNASE"/>
</dbReference>
<keyword evidence="4" id="KW-1185">Reference proteome</keyword>
<dbReference type="SFLD" id="SFLDS00003">
    <property type="entry name" value="Haloacid_Dehalogenase"/>
    <property type="match status" value="1"/>
</dbReference>
<dbReference type="InterPro" id="IPR023198">
    <property type="entry name" value="PGP-like_dom2"/>
</dbReference>
<evidence type="ECO:0000256" key="1">
    <source>
        <dbReference type="ARBA" id="ARBA00008106"/>
    </source>
</evidence>
<comment type="caution">
    <text evidence="3">The sequence shown here is derived from an EMBL/GenBank/DDBJ whole genome shotgun (WGS) entry which is preliminary data.</text>
</comment>
<keyword evidence="2" id="KW-0378">Hydrolase</keyword>
<dbReference type="EMBL" id="MCFA01000171">
    <property type="protein sequence ID" value="ORY01330.1"/>
    <property type="molecule type" value="Genomic_DNA"/>
</dbReference>
<dbReference type="AlphaFoldDB" id="A0A1Y1YTG1"/>
<evidence type="ECO:0000256" key="2">
    <source>
        <dbReference type="ARBA" id="ARBA00022801"/>
    </source>
</evidence>
<dbReference type="NCBIfam" id="TIGR01493">
    <property type="entry name" value="HAD-SF-IA-v2"/>
    <property type="match status" value="1"/>
</dbReference>
<evidence type="ECO:0000313" key="3">
    <source>
        <dbReference type="EMBL" id="ORY01330.1"/>
    </source>
</evidence>
<dbReference type="Pfam" id="PF00702">
    <property type="entry name" value="Hydrolase"/>
    <property type="match status" value="1"/>
</dbReference>
<dbReference type="SUPFAM" id="SSF56784">
    <property type="entry name" value="HAD-like"/>
    <property type="match status" value="1"/>
</dbReference>
<dbReference type="GO" id="GO:0016791">
    <property type="term" value="F:phosphatase activity"/>
    <property type="evidence" value="ECO:0007669"/>
    <property type="project" value="UniProtKB-ARBA"/>
</dbReference>
<organism evidence="3 4">
    <name type="scientific">Clohesyomyces aquaticus</name>
    <dbReference type="NCBI Taxonomy" id="1231657"/>
    <lineage>
        <taxon>Eukaryota</taxon>
        <taxon>Fungi</taxon>
        <taxon>Dikarya</taxon>
        <taxon>Ascomycota</taxon>
        <taxon>Pezizomycotina</taxon>
        <taxon>Dothideomycetes</taxon>
        <taxon>Pleosporomycetidae</taxon>
        <taxon>Pleosporales</taxon>
        <taxon>Lindgomycetaceae</taxon>
        <taxon>Clohesyomyces</taxon>
    </lineage>
</organism>